<sequence length="75" mass="8888">MRLQPNERRSPGHSHWRHKLAVKQLHGDLKPCSTHTGGYCRARQRLPVEMVPKEKREKREKRGQIYFSELFLGLP</sequence>
<dbReference type="EMBL" id="QJUP01000037">
    <property type="protein sequence ID" value="TBU88684.1"/>
    <property type="molecule type" value="Genomic_DNA"/>
</dbReference>
<comment type="caution">
    <text evidence="1">The sequence shown here is derived from an EMBL/GenBank/DDBJ whole genome shotgun (WGS) entry which is preliminary data.</text>
</comment>
<evidence type="ECO:0000313" key="1">
    <source>
        <dbReference type="EMBL" id="TBU88684.1"/>
    </source>
</evidence>
<evidence type="ECO:0000313" key="2">
    <source>
        <dbReference type="Proteomes" id="UP000292639"/>
    </source>
</evidence>
<protein>
    <submittedName>
        <fullName evidence="1">Uncharacterized protein</fullName>
    </submittedName>
</protein>
<dbReference type="OrthoDB" id="9796012at2"/>
<proteinExistence type="predicted"/>
<keyword evidence="2" id="KW-1185">Reference proteome</keyword>
<dbReference type="AlphaFoldDB" id="A0A4Q9QYB4"/>
<name>A0A4Q9QYB4_9GAMM</name>
<accession>A0A4Q9QYB4</accession>
<organism evidence="1 2">
    <name type="scientific">Stutzerimonas kirkiae</name>
    <dbReference type="NCBI Taxonomy" id="2211392"/>
    <lineage>
        <taxon>Bacteria</taxon>
        <taxon>Pseudomonadati</taxon>
        <taxon>Pseudomonadota</taxon>
        <taxon>Gammaproteobacteria</taxon>
        <taxon>Pseudomonadales</taxon>
        <taxon>Pseudomonadaceae</taxon>
        <taxon>Stutzerimonas</taxon>
    </lineage>
</organism>
<gene>
    <name evidence="1" type="ORF">DNJ96_18120</name>
</gene>
<dbReference type="Proteomes" id="UP000292639">
    <property type="component" value="Unassembled WGS sequence"/>
</dbReference>
<reference evidence="1 2" key="1">
    <citation type="submission" date="2018-06" db="EMBL/GenBank/DDBJ databases">
        <title>Three novel Pseudomonas species isolated from symptomatic oak.</title>
        <authorList>
            <person name="Bueno-Gonzalez V."/>
            <person name="Brady C."/>
        </authorList>
    </citation>
    <scope>NUCLEOTIDE SEQUENCE [LARGE SCALE GENOMIC DNA]</scope>
    <source>
        <strain evidence="1 2">P17C</strain>
    </source>
</reference>